<feature type="region of interest" description="Disordered" evidence="1">
    <location>
        <begin position="179"/>
        <end position="198"/>
    </location>
</feature>
<evidence type="ECO:0000313" key="2">
    <source>
        <dbReference type="EMBL" id="KAK9423237.1"/>
    </source>
</evidence>
<evidence type="ECO:0000313" key="3">
    <source>
        <dbReference type="Proteomes" id="UP001408356"/>
    </source>
</evidence>
<reference evidence="2 3" key="1">
    <citation type="journal article" date="2024" name="J. Plant Pathol.">
        <title>Sequence and assembly of the genome of Seiridium unicorne, isolate CBS 538.82, causal agent of cypress canker disease.</title>
        <authorList>
            <person name="Scali E."/>
            <person name="Rocca G.D."/>
            <person name="Danti R."/>
            <person name="Garbelotto M."/>
            <person name="Barberini S."/>
            <person name="Baroncelli R."/>
            <person name="Emiliani G."/>
        </authorList>
    </citation>
    <scope>NUCLEOTIDE SEQUENCE [LARGE SCALE GENOMIC DNA]</scope>
    <source>
        <strain evidence="2 3">BM-138-508</strain>
    </source>
</reference>
<evidence type="ECO:0000256" key="1">
    <source>
        <dbReference type="SAM" id="MobiDB-lite"/>
    </source>
</evidence>
<name>A0ABR2V8N5_9PEZI</name>
<organism evidence="2 3">
    <name type="scientific">Seiridium unicorne</name>
    <dbReference type="NCBI Taxonomy" id="138068"/>
    <lineage>
        <taxon>Eukaryota</taxon>
        <taxon>Fungi</taxon>
        <taxon>Dikarya</taxon>
        <taxon>Ascomycota</taxon>
        <taxon>Pezizomycotina</taxon>
        <taxon>Sordariomycetes</taxon>
        <taxon>Xylariomycetidae</taxon>
        <taxon>Amphisphaeriales</taxon>
        <taxon>Sporocadaceae</taxon>
        <taxon>Seiridium</taxon>
    </lineage>
</organism>
<protein>
    <submittedName>
        <fullName evidence="2">Uncharacterized protein</fullName>
    </submittedName>
</protein>
<feature type="compositionally biased region" description="Acidic residues" evidence="1">
    <location>
        <begin position="185"/>
        <end position="198"/>
    </location>
</feature>
<dbReference type="Proteomes" id="UP001408356">
    <property type="component" value="Unassembled WGS sequence"/>
</dbReference>
<accession>A0ABR2V8N5</accession>
<proteinExistence type="predicted"/>
<gene>
    <name evidence="2" type="ORF">SUNI508_14049</name>
</gene>
<comment type="caution">
    <text evidence="2">The sequence shown here is derived from an EMBL/GenBank/DDBJ whole genome shotgun (WGS) entry which is preliminary data.</text>
</comment>
<dbReference type="EMBL" id="JARVKF010000082">
    <property type="protein sequence ID" value="KAK9423237.1"/>
    <property type="molecule type" value="Genomic_DNA"/>
</dbReference>
<keyword evidence="3" id="KW-1185">Reference proteome</keyword>
<sequence>MADDPLARENLSTLKALQAEGQQVGSRGYHMQLSGFFHWGFVVYRCDYTDDELWARFIARLRHEVDAYMGRNHEDRTTGPYLEWTIIEDRESLDRATKEQVRELFRTWRRGLSVERDGPGADNPLTTRLPRFEYCVHIGDDSLSSLLDWEKYKAGGGRGRGPPVKCALVSVPAEHPSAALSASTLEDEGGESDESEDLSDGHDIRWMYIPLDSWVVAYEELHIGHGWDLIYKRPPEVGYW</sequence>